<name>A0ABT2NBT7_9CYAN</name>
<dbReference type="EMBL" id="JAMXFA010000033">
    <property type="protein sequence ID" value="MCT7980158.1"/>
    <property type="molecule type" value="Genomic_DNA"/>
</dbReference>
<sequence length="46" mass="5116">MMGQVSDAIAPLTAKLNIIAFFEVLFKNNPSWKMKISSISTQVTDE</sequence>
<organism evidence="1 2">
    <name type="scientific">Laspinema olomoucense D3b</name>
    <dbReference type="NCBI Taxonomy" id="2953688"/>
    <lineage>
        <taxon>Bacteria</taxon>
        <taxon>Bacillati</taxon>
        <taxon>Cyanobacteriota</taxon>
        <taxon>Cyanophyceae</taxon>
        <taxon>Oscillatoriophycideae</taxon>
        <taxon>Oscillatoriales</taxon>
        <taxon>Laspinemataceae</taxon>
        <taxon>Laspinema</taxon>
        <taxon>Laspinema olomoucense</taxon>
    </lineage>
</organism>
<dbReference type="RefSeq" id="WP_261236687.1">
    <property type="nucleotide sequence ID" value="NZ_JAMXFA010000033.1"/>
</dbReference>
<evidence type="ECO:0000313" key="1">
    <source>
        <dbReference type="EMBL" id="MCT7980158.1"/>
    </source>
</evidence>
<comment type="caution">
    <text evidence="1">The sequence shown here is derived from an EMBL/GenBank/DDBJ whole genome shotgun (WGS) entry which is preliminary data.</text>
</comment>
<dbReference type="Proteomes" id="UP001525961">
    <property type="component" value="Unassembled WGS sequence"/>
</dbReference>
<evidence type="ECO:0000313" key="2">
    <source>
        <dbReference type="Proteomes" id="UP001525961"/>
    </source>
</evidence>
<gene>
    <name evidence="1" type="ORF">NG792_20755</name>
</gene>
<accession>A0ABT2NBT7</accession>
<proteinExistence type="predicted"/>
<protein>
    <submittedName>
        <fullName evidence="1">Uncharacterized protein</fullName>
    </submittedName>
</protein>
<keyword evidence="2" id="KW-1185">Reference proteome</keyword>
<reference evidence="1 2" key="1">
    <citation type="journal article" date="2022" name="Front. Microbiol.">
        <title>High genomic differentiation and limited gene flow indicate recent cryptic speciation within the genus Laspinema (cyanobacteria).</title>
        <authorList>
            <person name="Stanojkovic A."/>
            <person name="Skoupy S."/>
            <person name="Skaloud P."/>
            <person name="Dvorak P."/>
        </authorList>
    </citation>
    <scope>NUCLEOTIDE SEQUENCE [LARGE SCALE GENOMIC DNA]</scope>
    <source>
        <strain evidence="1 2">D3b</strain>
    </source>
</reference>